<sequence length="1271" mass="138095">MARGGAGLVALLRWAGALLALLLVLAALYVSLGRELMHWVADYRAEVESKAREATGLPLRIGSLEGSWHGFAPVIYVHDVELGEGDGLVRLERVQVVPDVLASLLERQPRLASLSLQGLHLGLKQNADGGWSLEGLPRRDGPFDLNQTLAQLKRIARISLLDSQFTVEALNAAPISFSYLNLSLRSGSRQRLDGRLVLPDGQPLAFNLRAKLDRRDWRASSAELYLSLPQSDWARWLPASLTKDWHLRQLQAGGEVWLNAAGGQLQRGVARLHAPQLAAGYAERKPAQAQNLSLDAYYERGRDGQKILLDSLAMSLGETRWGEVQIAIEEHPVEPDGPRWQVRADRLDLAPLLPLVAALAPLPEQAADYLAGLKPHGTLRNLLLDYRPQAEAAARVQLAANLDRLGISPYRDIPGVENVSGSVSGSLAQGELRILSDDFSLHLHHQFPKPWHYRTAAGRLTWRYDEQALTLALPYLQVSDDSGRMAADMLLRLMRDPAAEDYLDLRVGLRDGDARVTEQYLPTLVPTFSPELANWLKTAIRAGKVDEGFFQFQGSVVKDSEPAAHSISLFFKTHDALLAFQPGWPELREARGDVFVEDSGVRVALAEGRLLDSRVHDAQALVPHVEPGQTPRLQVDGAVDSSVVDALHILQEAPLGTAEVFAGWSGSGAVAGRLRLDIPLHKGDKPNVSVDFTVDGARLKLTNPALELSDVKGAFNYDTNKGLSAADIRAQAFGRPLRGKALASGSAGRPRSRIEANGQVALQSLTDWLALKRNLPLSGSLPYNLALTLDGANSDLAIDSNLKGLAIDLPAPFGKAAVDERATRWQMTLQGPERRYALDYAGLAKLAMAVPSGQPNNARGELLLGAGQPSIPSVPGLLVSGRIAELNADAWLDTVKRYAAGDKNTAKQFLRSAQLRIDRFHGFGADLADLSLRLARGNASWAVDLEQAQVKGRAVLPDSSVAPIVVNLEQLRLPAPDPQAVENPDAPDPLAKVDPRQIPPLDVHIGQLYRGERLFGAFALTARPTPQGVAFQNLNLDLKGLQVSGNAWWEGAPGQTRTRYVGRLQGKNLADVLKAWDFAPNVTSERFRLDADGQWPGSPAWVALKRFSGTLDASLRTGQFVEVEGGAQALRVFGLLNFNSISRRLRLDFSDLLGKGLSYDRVKGLLVGTNGVYVTREPIKLEGPSSNLELNGTLDMANDRMDARLLVTLPLTNNLPIAALIVGAPAVGGALFVVDKLLGDKVSRFASVQYNVRGPWKSPQITLAKPFEKSP</sequence>
<evidence type="ECO:0000313" key="2">
    <source>
        <dbReference type="EMBL" id="MBM7061560.1"/>
    </source>
</evidence>
<dbReference type="InterPro" id="IPR025263">
    <property type="entry name" value="YhdP_central"/>
</dbReference>
<feature type="domain" description="YhdP central" evidence="1">
    <location>
        <begin position="11"/>
        <end position="1261"/>
    </location>
</feature>
<dbReference type="NCBIfam" id="TIGR02099">
    <property type="entry name" value="YhdP family protein"/>
    <property type="match status" value="1"/>
</dbReference>
<evidence type="ECO:0000259" key="1">
    <source>
        <dbReference type="Pfam" id="PF13116"/>
    </source>
</evidence>
<dbReference type="PANTHER" id="PTHR38690:SF1">
    <property type="entry name" value="PROTEASE"/>
    <property type="match status" value="1"/>
</dbReference>
<gene>
    <name evidence="2" type="ORF">JQX08_12680</name>
</gene>
<accession>A0ABS2IFM4</accession>
<protein>
    <submittedName>
        <fullName evidence="2">TIGR02099 family protein</fullName>
    </submittedName>
</protein>
<keyword evidence="3" id="KW-1185">Reference proteome</keyword>
<reference evidence="2 3" key="1">
    <citation type="submission" date="2021-02" db="EMBL/GenBank/DDBJ databases">
        <authorList>
            <person name="Lee D.-H."/>
        </authorList>
    </citation>
    <scope>NUCLEOTIDE SEQUENCE [LARGE SCALE GENOMIC DNA]</scope>
    <source>
        <strain evidence="2 3">UL073</strain>
    </source>
</reference>
<dbReference type="Proteomes" id="UP000717995">
    <property type="component" value="Unassembled WGS sequence"/>
</dbReference>
<name>A0ABS2IFM4_9GAMM</name>
<dbReference type="EMBL" id="JAFEUP010000003">
    <property type="protein sequence ID" value="MBM7061560.1"/>
    <property type="molecule type" value="Genomic_DNA"/>
</dbReference>
<proteinExistence type="predicted"/>
<comment type="caution">
    <text evidence="2">The sequence shown here is derived from an EMBL/GenBank/DDBJ whole genome shotgun (WGS) entry which is preliminary data.</text>
</comment>
<dbReference type="InterPro" id="IPR011836">
    <property type="entry name" value="YhdP"/>
</dbReference>
<dbReference type="RefSeq" id="WP_205348737.1">
    <property type="nucleotide sequence ID" value="NZ_JAFEUP010000003.1"/>
</dbReference>
<dbReference type="Pfam" id="PF13116">
    <property type="entry name" value="YhdP"/>
    <property type="match status" value="1"/>
</dbReference>
<organism evidence="2 3">
    <name type="scientific">Zestomonas insulae</name>
    <dbReference type="NCBI Taxonomy" id="2809017"/>
    <lineage>
        <taxon>Bacteria</taxon>
        <taxon>Pseudomonadati</taxon>
        <taxon>Pseudomonadota</taxon>
        <taxon>Gammaproteobacteria</taxon>
        <taxon>Pseudomonadales</taxon>
        <taxon>Pseudomonadaceae</taxon>
        <taxon>Zestomonas</taxon>
    </lineage>
</organism>
<evidence type="ECO:0000313" key="3">
    <source>
        <dbReference type="Proteomes" id="UP000717995"/>
    </source>
</evidence>
<dbReference type="PANTHER" id="PTHR38690">
    <property type="entry name" value="PROTEASE-RELATED"/>
    <property type="match status" value="1"/>
</dbReference>